<feature type="chain" id="PRO_5043024514" evidence="1">
    <location>
        <begin position="16"/>
        <end position="197"/>
    </location>
</feature>
<feature type="signal peptide" evidence="1">
    <location>
        <begin position="1"/>
        <end position="15"/>
    </location>
</feature>
<reference evidence="2 3" key="1">
    <citation type="journal article" date="2022" name="Nat. Plants">
        <title>Genomes of leafy and leafless Platanthera orchids illuminate the evolution of mycoheterotrophy.</title>
        <authorList>
            <person name="Li M.H."/>
            <person name="Liu K.W."/>
            <person name="Li Z."/>
            <person name="Lu H.C."/>
            <person name="Ye Q.L."/>
            <person name="Zhang D."/>
            <person name="Wang J.Y."/>
            <person name="Li Y.F."/>
            <person name="Zhong Z.M."/>
            <person name="Liu X."/>
            <person name="Yu X."/>
            <person name="Liu D.K."/>
            <person name="Tu X.D."/>
            <person name="Liu B."/>
            <person name="Hao Y."/>
            <person name="Liao X.Y."/>
            <person name="Jiang Y.T."/>
            <person name="Sun W.H."/>
            <person name="Chen J."/>
            <person name="Chen Y.Q."/>
            <person name="Ai Y."/>
            <person name="Zhai J.W."/>
            <person name="Wu S.S."/>
            <person name="Zhou Z."/>
            <person name="Hsiao Y.Y."/>
            <person name="Wu W.L."/>
            <person name="Chen Y.Y."/>
            <person name="Lin Y.F."/>
            <person name="Hsu J.L."/>
            <person name="Li C.Y."/>
            <person name="Wang Z.W."/>
            <person name="Zhao X."/>
            <person name="Zhong W.Y."/>
            <person name="Ma X.K."/>
            <person name="Ma L."/>
            <person name="Huang J."/>
            <person name="Chen G.Z."/>
            <person name="Huang M.Z."/>
            <person name="Huang L."/>
            <person name="Peng D.H."/>
            <person name="Luo Y.B."/>
            <person name="Zou S.Q."/>
            <person name="Chen S.P."/>
            <person name="Lan S."/>
            <person name="Tsai W.C."/>
            <person name="Van de Peer Y."/>
            <person name="Liu Z.J."/>
        </authorList>
    </citation>
    <scope>NUCLEOTIDE SEQUENCE [LARGE SCALE GENOMIC DNA]</scope>
    <source>
        <strain evidence="2">Lor287</strain>
    </source>
</reference>
<dbReference type="PANTHER" id="PTHR36034:SF2">
    <property type="entry name" value="EXPRESSED PROTEIN"/>
    <property type="match status" value="1"/>
</dbReference>
<evidence type="ECO:0000313" key="3">
    <source>
        <dbReference type="Proteomes" id="UP001418222"/>
    </source>
</evidence>
<evidence type="ECO:0000256" key="1">
    <source>
        <dbReference type="SAM" id="SignalP"/>
    </source>
</evidence>
<dbReference type="PANTHER" id="PTHR36034">
    <property type="entry name" value="EXPRESSED PROTEIN"/>
    <property type="match status" value="1"/>
</dbReference>
<keyword evidence="3" id="KW-1185">Reference proteome</keyword>
<dbReference type="AlphaFoldDB" id="A0AAP0GF03"/>
<comment type="caution">
    <text evidence="2">The sequence shown here is derived from an EMBL/GenBank/DDBJ whole genome shotgun (WGS) entry which is preliminary data.</text>
</comment>
<evidence type="ECO:0000313" key="2">
    <source>
        <dbReference type="EMBL" id="KAK8956492.1"/>
    </source>
</evidence>
<gene>
    <name evidence="2" type="ORF">KSP39_PZI000911</name>
</gene>
<dbReference type="Proteomes" id="UP001418222">
    <property type="component" value="Unassembled WGS sequence"/>
</dbReference>
<name>A0AAP0GF03_9ASPA</name>
<dbReference type="EMBL" id="JBBWWQ010000001">
    <property type="protein sequence ID" value="KAK8956492.1"/>
    <property type="molecule type" value="Genomic_DNA"/>
</dbReference>
<organism evidence="2 3">
    <name type="scientific">Platanthera zijinensis</name>
    <dbReference type="NCBI Taxonomy" id="2320716"/>
    <lineage>
        <taxon>Eukaryota</taxon>
        <taxon>Viridiplantae</taxon>
        <taxon>Streptophyta</taxon>
        <taxon>Embryophyta</taxon>
        <taxon>Tracheophyta</taxon>
        <taxon>Spermatophyta</taxon>
        <taxon>Magnoliopsida</taxon>
        <taxon>Liliopsida</taxon>
        <taxon>Asparagales</taxon>
        <taxon>Orchidaceae</taxon>
        <taxon>Orchidoideae</taxon>
        <taxon>Orchideae</taxon>
        <taxon>Orchidinae</taxon>
        <taxon>Platanthera</taxon>
    </lineage>
</organism>
<proteinExistence type="predicted"/>
<accession>A0AAP0GF03</accession>
<protein>
    <submittedName>
        <fullName evidence="2">Uncharacterized protein</fullName>
    </submittedName>
</protein>
<sequence length="197" mass="22053">MLLLIFFSFLLFVGKIPDDWFEASDILQLRSLDRSFVFSGEQLYILVCLSTAKHNEGIINPFKFSATMNAENLDPEQDTTITKYFLQKEGHKQKTEALLESFRRSNFFVRIADSDEPLWSKRSVVEAPSTKSEMACGKVHSDVGDSKEECHNIISAVIDQGSFDCSASSGVARNNVRCCSLPSGDIVVNYNHSDATH</sequence>
<keyword evidence="1" id="KW-0732">Signal</keyword>